<evidence type="ECO:0000259" key="2">
    <source>
        <dbReference type="PROSITE" id="PS50878"/>
    </source>
</evidence>
<feature type="domain" description="Reverse transcriptase" evidence="2">
    <location>
        <begin position="481"/>
        <end position="735"/>
    </location>
</feature>
<proteinExistence type="predicted"/>
<dbReference type="PROSITE" id="PS50878">
    <property type="entry name" value="RT_POL"/>
    <property type="match status" value="1"/>
</dbReference>
<dbReference type="SUPFAM" id="SSF56672">
    <property type="entry name" value="DNA/RNA polymerases"/>
    <property type="match status" value="1"/>
</dbReference>
<name>A0AAU9PCZ9_9ASTR</name>
<dbReference type="InterPro" id="IPR036691">
    <property type="entry name" value="Endo/exonu/phosph_ase_sf"/>
</dbReference>
<dbReference type="Pfam" id="PF00078">
    <property type="entry name" value="RVT_1"/>
    <property type="match status" value="1"/>
</dbReference>
<keyword evidence="4" id="KW-1185">Reference proteome</keyword>
<dbReference type="SUPFAM" id="SSF56219">
    <property type="entry name" value="DNase I-like"/>
    <property type="match status" value="1"/>
</dbReference>
<dbReference type="EMBL" id="CAKMRJ010005634">
    <property type="protein sequence ID" value="CAH1447974.1"/>
    <property type="molecule type" value="Genomic_DNA"/>
</dbReference>
<comment type="caution">
    <text evidence="3">The sequence shown here is derived from an EMBL/GenBank/DDBJ whole genome shotgun (WGS) entry which is preliminary data.</text>
</comment>
<evidence type="ECO:0000313" key="3">
    <source>
        <dbReference type="EMBL" id="CAH1447974.1"/>
    </source>
</evidence>
<organism evidence="3 4">
    <name type="scientific">Lactuca virosa</name>
    <dbReference type="NCBI Taxonomy" id="75947"/>
    <lineage>
        <taxon>Eukaryota</taxon>
        <taxon>Viridiplantae</taxon>
        <taxon>Streptophyta</taxon>
        <taxon>Embryophyta</taxon>
        <taxon>Tracheophyta</taxon>
        <taxon>Spermatophyta</taxon>
        <taxon>Magnoliopsida</taxon>
        <taxon>eudicotyledons</taxon>
        <taxon>Gunneridae</taxon>
        <taxon>Pentapetalae</taxon>
        <taxon>asterids</taxon>
        <taxon>campanulids</taxon>
        <taxon>Asterales</taxon>
        <taxon>Asteraceae</taxon>
        <taxon>Cichorioideae</taxon>
        <taxon>Cichorieae</taxon>
        <taxon>Lactucinae</taxon>
        <taxon>Lactuca</taxon>
    </lineage>
</organism>
<dbReference type="PANTHER" id="PTHR33116">
    <property type="entry name" value="REVERSE TRANSCRIPTASE ZINC-BINDING DOMAIN-CONTAINING PROTEIN-RELATED-RELATED"/>
    <property type="match status" value="1"/>
</dbReference>
<sequence>MIVDEVVDSMEEDAKLVRPDEHLKMGSTGVSSTSMGDFKNGMGSLMNAGNDNGMGVNNKSIKLKEVIEVIKSNNLGICAVVESHVNALNLKKVCSKTFGEWEWVSNSICCVAGTRIIIGWNSKIFDVMVVSQSNQVIHCYVRFIDSNYNMYLSFIYAATNYIERRNLWDNLVMHRSVVKDYAWGILGDFNVAMKPSEYSECSSRIPEGVADFIDCINNIEVEDINCTGFQFTWTKSPNGNKGIMKKLDRVMANLKFMVDFPMAQAVFKPYRISDHCPAILNIPMCKPRWKPSFRFANFIAGKEEFLPMDLRRVLDIKQGEIDMDPFNVSLKEEHTKILFDFNEACEDEEKILFQRSKINWLKEGDKNSRFFHKVINSRRNKSRISLVLDEEGRWVSGKAMKDRFVNHFKSFFGTDVITEPINVDNGLICNKLDSRVALDMIRVVKDEEIKAAMFDIDDNRAPSPDGFHLNFLKMLGVLLGLRKVTDFRPIACCNTIYKCISKIIANRIRGSLGDIVDINQSAFIPGRSILENILLAQELMVGYKRKMGAPKCALKIDIQKAYDTVDWKFLKQIRIGFGFHSIMVQWIMACVLTHWFMLSINGEDHGYFEGKRGLRQGDPLSPYLFTIVMEIFNLILKKNIEGCQKFKYHSKCKPQRITHLCFADDLLVFCYGNSRSARVIKDSLDEFKNNSGLNVSMEKSQIFFSCVKPNMRRIILGILPFEFGMFPFKYLGVPMSVTKLFSRDFFKIPVATIKEIEKMCRSYLWCNGEVVKGKAKVSWSIVCTPKECGGLGVKDLRKWNDALLAKHVWNVVKNKNSLWVRWVHNNYIRDKNFGDIMYKKNMNWTWKRFLDVRKHIRFHVVSSIGNGENTSIWHDWWHPIGILSAIISRREWLSKGFNDMSKVCDIMVNDHLTWPSEWVNKFPGLKDGPMFCNEADQMDKIIWRDKVGSCKQFSCKQVWIDINNFGFKVPWCEYANQIWRYFCKKIGVGFSYDDWNDLIIKFCGCSKGKSVIKKLVLAGSVAHIWMERNARLFRNVSRPYKDVIHCIEKEVQLKMIGMKLQLNMMHGKVCKKWGIKGMDNLHKGSDINVNKRRTGVVNCFWWSLGLVLRFLGDLIGLWWRYTIIWFKSEGIDGFCCLFESLLSNQVACTPGNFCLDMIFVEIIQIGFPRHVIDAMSSLKLNKFYFWFVSFWIGLLYRFLVQHRQICFWSRWIIFQMVSLKYNWRRTVSWQIRRWIQVRQMVIFKESSRLVLQIDRLQSEWWWSEGWKNGRRLWIASICLFLIHRAVWLFSSVYLNFGLFRWLIVKGEVTGWSLRLVYWTVGFFKGLALAFVLMEICGYGVARG</sequence>
<dbReference type="InterPro" id="IPR043502">
    <property type="entry name" value="DNA/RNA_pol_sf"/>
</dbReference>
<protein>
    <recommendedName>
        <fullName evidence="2">Reverse transcriptase domain-containing protein</fullName>
    </recommendedName>
</protein>
<feature type="transmembrane region" description="Helical" evidence="1">
    <location>
        <begin position="1183"/>
        <end position="1200"/>
    </location>
</feature>
<feature type="transmembrane region" description="Helical" evidence="1">
    <location>
        <begin position="1272"/>
        <end position="1296"/>
    </location>
</feature>
<dbReference type="Gene3D" id="3.60.10.10">
    <property type="entry name" value="Endonuclease/exonuclease/phosphatase"/>
    <property type="match status" value="1"/>
</dbReference>
<keyword evidence="1" id="KW-1133">Transmembrane helix</keyword>
<accession>A0AAU9PCZ9</accession>
<dbReference type="Proteomes" id="UP001157418">
    <property type="component" value="Unassembled WGS sequence"/>
</dbReference>
<keyword evidence="1" id="KW-0812">Transmembrane</keyword>
<reference evidence="3 4" key="1">
    <citation type="submission" date="2022-01" db="EMBL/GenBank/DDBJ databases">
        <authorList>
            <person name="Xiong W."/>
            <person name="Schranz E."/>
        </authorList>
    </citation>
    <scope>NUCLEOTIDE SEQUENCE [LARGE SCALE GENOMIC DNA]</scope>
</reference>
<keyword evidence="1" id="KW-0472">Membrane</keyword>
<dbReference type="PANTHER" id="PTHR33116:SF78">
    <property type="entry name" value="OS12G0587133 PROTEIN"/>
    <property type="match status" value="1"/>
</dbReference>
<feature type="transmembrane region" description="Helical" evidence="1">
    <location>
        <begin position="1316"/>
        <end position="1341"/>
    </location>
</feature>
<evidence type="ECO:0000256" key="1">
    <source>
        <dbReference type="SAM" id="Phobius"/>
    </source>
</evidence>
<dbReference type="InterPro" id="IPR000477">
    <property type="entry name" value="RT_dom"/>
</dbReference>
<evidence type="ECO:0000313" key="4">
    <source>
        <dbReference type="Proteomes" id="UP001157418"/>
    </source>
</evidence>
<dbReference type="CDD" id="cd01650">
    <property type="entry name" value="RT_nLTR_like"/>
    <property type="match status" value="1"/>
</dbReference>
<gene>
    <name evidence="3" type="ORF">LVIROSA_LOCUS33545</name>
</gene>